<reference evidence="1" key="1">
    <citation type="submission" date="2018-05" db="EMBL/GenBank/DDBJ databases">
        <authorList>
            <person name="Lanie J.A."/>
            <person name="Ng W.-L."/>
            <person name="Kazmierczak K.M."/>
            <person name="Andrzejewski T.M."/>
            <person name="Davidsen T.M."/>
            <person name="Wayne K.J."/>
            <person name="Tettelin H."/>
            <person name="Glass J.I."/>
            <person name="Rusch D."/>
            <person name="Podicherti R."/>
            <person name="Tsui H.-C.T."/>
            <person name="Winkler M.E."/>
        </authorList>
    </citation>
    <scope>NUCLEOTIDE SEQUENCE</scope>
</reference>
<accession>A0A382IEW3</accession>
<evidence type="ECO:0008006" key="2">
    <source>
        <dbReference type="Google" id="ProtNLM"/>
    </source>
</evidence>
<name>A0A382IEW3_9ZZZZ</name>
<gene>
    <name evidence="1" type="ORF">METZ01_LOCUS251108</name>
</gene>
<proteinExistence type="predicted"/>
<protein>
    <recommendedName>
        <fullName evidence="2">Prolyl 4-hydroxylase alpha subunit Fe(2+) 2OG dioxygenase domain-containing protein</fullName>
    </recommendedName>
</protein>
<dbReference type="EMBL" id="UINC01067001">
    <property type="protein sequence ID" value="SVB98254.1"/>
    <property type="molecule type" value="Genomic_DNA"/>
</dbReference>
<evidence type="ECO:0000313" key="1">
    <source>
        <dbReference type="EMBL" id="SVB98254.1"/>
    </source>
</evidence>
<sequence>MKIVDDFLDDETFQQLKSAILSPIFDWNYVPMTDSIAEKSDKFSGQFVHLAYSNCIPKTTFFNSLLPILNRLDVTTLNRVKLNLQPRTDKIVEGLFHTDMGEDMSIETMKTWTTSVFYINSNNGYTEFESGEKIESIENRMVEFQSTLKHRGTTCTDEQTRVVINFNFLALPKK</sequence>
<dbReference type="AlphaFoldDB" id="A0A382IEW3"/>
<organism evidence="1">
    <name type="scientific">marine metagenome</name>
    <dbReference type="NCBI Taxonomy" id="408172"/>
    <lineage>
        <taxon>unclassified sequences</taxon>
        <taxon>metagenomes</taxon>
        <taxon>ecological metagenomes</taxon>
    </lineage>
</organism>